<dbReference type="STRING" id="936155.HFELIS_04750"/>
<organism evidence="2 3">
    <name type="scientific">Helicobacter felis (strain ATCC 49179 / CCUG 28539 / NCTC 12436 / CS1)</name>
    <dbReference type="NCBI Taxonomy" id="936155"/>
    <lineage>
        <taxon>Bacteria</taxon>
        <taxon>Pseudomonadati</taxon>
        <taxon>Campylobacterota</taxon>
        <taxon>Epsilonproteobacteria</taxon>
        <taxon>Campylobacterales</taxon>
        <taxon>Helicobacteraceae</taxon>
        <taxon>Helicobacter</taxon>
    </lineage>
</organism>
<protein>
    <recommendedName>
        <fullName evidence="1">Protein kinase domain-containing protein</fullName>
    </recommendedName>
</protein>
<dbReference type="InterPro" id="IPR000719">
    <property type="entry name" value="Prot_kinase_dom"/>
</dbReference>
<name>E7A9N3_HELFC</name>
<dbReference type="AlphaFoldDB" id="E7A9N3"/>
<dbReference type="Gene3D" id="1.10.510.10">
    <property type="entry name" value="Transferase(Phosphotransferase) domain 1"/>
    <property type="match status" value="1"/>
</dbReference>
<dbReference type="PROSITE" id="PS50011">
    <property type="entry name" value="PROTEIN_KINASE_DOM"/>
    <property type="match status" value="1"/>
</dbReference>
<keyword evidence="3" id="KW-1185">Reference proteome</keyword>
<accession>E7A9N3</accession>
<reference evidence="2 3" key="1">
    <citation type="journal article" date="2011" name="Genome Biol. Evol.">
        <title>Comparative whole genome sequence analysis of the carcinogenic bacterial model pathogen Helicobacter felis.</title>
        <authorList>
            <person name="Arnold I.C."/>
            <person name="Zigova Z."/>
            <person name="Holden M."/>
            <person name="Lawley T.D."/>
            <person name="Rad R."/>
            <person name="Dougan G."/>
            <person name="Falkow S."/>
            <person name="Bentley S.D."/>
            <person name="Muller A."/>
        </authorList>
    </citation>
    <scope>NUCLEOTIDE SEQUENCE [LARGE SCALE GENOMIC DNA]</scope>
    <source>
        <strain evidence="3">ATCC 49179 / CCUG 28539 / NCTC 12436 / CS1</strain>
    </source>
</reference>
<dbReference type="GO" id="GO:0005524">
    <property type="term" value="F:ATP binding"/>
    <property type="evidence" value="ECO:0007669"/>
    <property type="project" value="InterPro"/>
</dbReference>
<dbReference type="GeneID" id="36134098"/>
<dbReference type="Proteomes" id="UP000007934">
    <property type="component" value="Chromosome"/>
</dbReference>
<dbReference type="RefSeq" id="WP_013468928.1">
    <property type="nucleotide sequence ID" value="NC_014810.2"/>
</dbReference>
<sequence length="464" mass="52849">MKQKPDLLILVKNHDTLLIDESALVEGVFWKIYNDILKEVLQKTQRKIGVPEDVLERINEQRQSDAHYQKAYKRYLSIQRDIISVPDELTKIIKSKKSLLFTRNKALAQIATRSKQNTILFLSVSKKCFEFFNAQVKEDISKPKHHKPHISTGKLQLSSVPQEGEEVFYDHSGKQHSTNLVQVLSQGGEGIIYTTNTPMLAKIYGHKHKSVQTGGVPDYTPKKLALLVKTKVSKQVCMPSCLLKNQQGECVGYLMPKAEGKTLQHILGGSKDRKAHIPNWGMKDLVRLCMNFLKTIQSLHDKGILVGDINPNNLMFTQNAEMFFIDCDSYQIDKYPCPVADPAYLVPDHLGKHMTEVMRSKSDEYFAIACLLFVILTLGVHPYNHRDLGRDEAMKQGAFAYPLSGGDMSLVPQGRARDGWTRLNPQLQEYFHESFQKGGKFYSAKKRLSPPKWLNALNKFYQQL</sequence>
<dbReference type="GO" id="GO:0004672">
    <property type="term" value="F:protein kinase activity"/>
    <property type="evidence" value="ECO:0007669"/>
    <property type="project" value="InterPro"/>
</dbReference>
<evidence type="ECO:0000259" key="1">
    <source>
        <dbReference type="PROSITE" id="PS50011"/>
    </source>
</evidence>
<proteinExistence type="predicted"/>
<dbReference type="KEGG" id="hfe:HFELIS_04750"/>
<feature type="domain" description="Protein kinase" evidence="1">
    <location>
        <begin position="178"/>
        <end position="461"/>
    </location>
</feature>
<gene>
    <name evidence="2" type="ordered locus">Hfelis_04750</name>
</gene>
<evidence type="ECO:0000313" key="2">
    <source>
        <dbReference type="EMBL" id="CBY82559.1"/>
    </source>
</evidence>
<dbReference type="OrthoDB" id="9801841at2"/>
<dbReference type="EMBL" id="FQ670179">
    <property type="protein sequence ID" value="CBY82559.1"/>
    <property type="molecule type" value="Genomic_DNA"/>
</dbReference>
<dbReference type="SUPFAM" id="SSF56112">
    <property type="entry name" value="Protein kinase-like (PK-like)"/>
    <property type="match status" value="1"/>
</dbReference>
<dbReference type="HOGENOM" id="CLU_622235_0_0_7"/>
<evidence type="ECO:0000313" key="3">
    <source>
        <dbReference type="Proteomes" id="UP000007934"/>
    </source>
</evidence>
<dbReference type="eggNOG" id="COG4248">
    <property type="taxonomic scope" value="Bacteria"/>
</dbReference>
<dbReference type="InterPro" id="IPR011009">
    <property type="entry name" value="Kinase-like_dom_sf"/>
</dbReference>